<organism evidence="5 6">
    <name type="scientific">Halothiobacillus neapolitanus (strain ATCC 23641 / DSM 15147 / CIP 104769 / NCIMB 8539 / c2)</name>
    <name type="common">Thiobacillus neapolitanus</name>
    <dbReference type="NCBI Taxonomy" id="555778"/>
    <lineage>
        <taxon>Bacteria</taxon>
        <taxon>Pseudomonadati</taxon>
        <taxon>Pseudomonadota</taxon>
        <taxon>Gammaproteobacteria</taxon>
        <taxon>Chromatiales</taxon>
        <taxon>Halothiobacillaceae</taxon>
        <taxon>Halothiobacillus</taxon>
    </lineage>
</organism>
<gene>
    <name evidence="5" type="ordered locus">Hneap_0969</name>
</gene>
<dbReference type="PROSITE" id="PS51898">
    <property type="entry name" value="TYR_RECOMBINASE"/>
    <property type="match status" value="1"/>
</dbReference>
<dbReference type="Gene3D" id="1.10.443.10">
    <property type="entry name" value="Intergrase catalytic core"/>
    <property type="match status" value="1"/>
</dbReference>
<dbReference type="Gene3D" id="1.10.150.130">
    <property type="match status" value="1"/>
</dbReference>
<dbReference type="RefSeq" id="WP_012823843.1">
    <property type="nucleotide sequence ID" value="NC_013422.1"/>
</dbReference>
<evidence type="ECO:0000256" key="3">
    <source>
        <dbReference type="ARBA" id="ARBA00023172"/>
    </source>
</evidence>
<keyword evidence="1" id="KW-0229">DNA integration</keyword>
<proteinExistence type="predicted"/>
<dbReference type="OrthoDB" id="5567253at2"/>
<evidence type="ECO:0000256" key="2">
    <source>
        <dbReference type="ARBA" id="ARBA00023125"/>
    </source>
</evidence>
<dbReference type="InterPro" id="IPR010998">
    <property type="entry name" value="Integrase_recombinase_N"/>
</dbReference>
<dbReference type="SUPFAM" id="SSF56349">
    <property type="entry name" value="DNA breaking-rejoining enzymes"/>
    <property type="match status" value="1"/>
</dbReference>
<dbReference type="eggNOG" id="COG0582">
    <property type="taxonomic scope" value="Bacteria"/>
</dbReference>
<evidence type="ECO:0000256" key="1">
    <source>
        <dbReference type="ARBA" id="ARBA00022908"/>
    </source>
</evidence>
<keyword evidence="3" id="KW-0233">DNA recombination</keyword>
<dbReference type="GO" id="GO:0006310">
    <property type="term" value="P:DNA recombination"/>
    <property type="evidence" value="ECO:0007669"/>
    <property type="project" value="UniProtKB-KW"/>
</dbReference>
<reference evidence="5 6" key="1">
    <citation type="submission" date="2009-10" db="EMBL/GenBank/DDBJ databases">
        <title>Complete sequence of Halothiobacillus neapolitanus c2.</title>
        <authorList>
            <consortium name="US DOE Joint Genome Institute"/>
            <person name="Lucas S."/>
            <person name="Copeland A."/>
            <person name="Lapidus A."/>
            <person name="Glavina del Rio T."/>
            <person name="Tice H."/>
            <person name="Bruce D."/>
            <person name="Goodwin L."/>
            <person name="Pitluck S."/>
            <person name="Davenport K."/>
            <person name="Brettin T."/>
            <person name="Detter J.C."/>
            <person name="Han C."/>
            <person name="Tapia R."/>
            <person name="Larimer F."/>
            <person name="Land M."/>
            <person name="Hauser L."/>
            <person name="Kyrpides N."/>
            <person name="Mikhailova N."/>
            <person name="Kerfeld C."/>
            <person name="Cannon G."/>
            <person name="Heinhort S."/>
        </authorList>
    </citation>
    <scope>NUCLEOTIDE SEQUENCE [LARGE SCALE GENOMIC DNA]</scope>
    <source>
        <strain evidence="6">ATCC 23641 / c2</strain>
    </source>
</reference>
<accession>D0KZD4</accession>
<keyword evidence="2" id="KW-0238">DNA-binding</keyword>
<dbReference type="GO" id="GO:0015074">
    <property type="term" value="P:DNA integration"/>
    <property type="evidence" value="ECO:0007669"/>
    <property type="project" value="UniProtKB-KW"/>
</dbReference>
<dbReference type="Proteomes" id="UP000009102">
    <property type="component" value="Chromosome"/>
</dbReference>
<evidence type="ECO:0000313" key="5">
    <source>
        <dbReference type="EMBL" id="ACX95807.1"/>
    </source>
</evidence>
<dbReference type="KEGG" id="hna:Hneap_0969"/>
<dbReference type="InterPro" id="IPR013762">
    <property type="entry name" value="Integrase-like_cat_sf"/>
</dbReference>
<dbReference type="Pfam" id="PF00589">
    <property type="entry name" value="Phage_integrase"/>
    <property type="match status" value="1"/>
</dbReference>
<dbReference type="EMBL" id="CP001801">
    <property type="protein sequence ID" value="ACX95807.1"/>
    <property type="molecule type" value="Genomic_DNA"/>
</dbReference>
<protein>
    <submittedName>
        <fullName evidence="5">Integrase family protein</fullName>
    </submittedName>
</protein>
<feature type="domain" description="Tyr recombinase" evidence="4">
    <location>
        <begin position="162"/>
        <end position="348"/>
    </location>
</feature>
<dbReference type="AlphaFoldDB" id="D0KZD4"/>
<dbReference type="InterPro" id="IPR002104">
    <property type="entry name" value="Integrase_catalytic"/>
</dbReference>
<dbReference type="CDD" id="cd00796">
    <property type="entry name" value="INT_Rci_Hp1_C"/>
    <property type="match status" value="1"/>
</dbReference>
<evidence type="ECO:0000259" key="4">
    <source>
        <dbReference type="PROSITE" id="PS51898"/>
    </source>
</evidence>
<dbReference type="InterPro" id="IPR011010">
    <property type="entry name" value="DNA_brk_join_enz"/>
</dbReference>
<name>D0KZD4_HALNC</name>
<dbReference type="InterPro" id="IPR050090">
    <property type="entry name" value="Tyrosine_recombinase_XerCD"/>
</dbReference>
<keyword evidence="6" id="KW-1185">Reference proteome</keyword>
<dbReference type="HOGENOM" id="CLU_027562_32_1_6"/>
<dbReference type="STRING" id="555778.Hneap_0969"/>
<dbReference type="PANTHER" id="PTHR30349">
    <property type="entry name" value="PHAGE INTEGRASE-RELATED"/>
    <property type="match status" value="1"/>
</dbReference>
<evidence type="ECO:0000313" key="6">
    <source>
        <dbReference type="Proteomes" id="UP000009102"/>
    </source>
</evidence>
<dbReference type="GO" id="GO:0003677">
    <property type="term" value="F:DNA binding"/>
    <property type="evidence" value="ECO:0007669"/>
    <property type="project" value="UniProtKB-KW"/>
</dbReference>
<dbReference type="PANTHER" id="PTHR30349:SF94">
    <property type="entry name" value="INTEGRASE_RECOMBINASE HI_1414-RELATED"/>
    <property type="match status" value="1"/>
</dbReference>
<sequence length="348" mass="40258">MAYIQKRGDYQWRVQIRRKGHPTQCKTFFTRKEADAWARLIESEMDRGVFFSRVEAESTSLAEALERYRKEVTSRKKSAHREGVRINFWLTHPLSSRMLASFRGADFARFRDDRRKEGISDSTIRLDLALISHVFTIARTEWQMEGLLNPVRSIAMPSASRKRDRRLEAGELDRLLVELRKSRNEYVVPAVLFAIETAMRQSEILSLRTQDIDREKQTAYLKDTKNNEPRVVPLSRAAMGILDTMPLPLHGGRLFSVTQDGLIRAFSRSVTQARNVYIEDCISANAQPDDHFLNNLKFHDLRHEATSRFFETGNLEMMEVAQITGHKTITMLSRYTHLRAEDLVAKLG</sequence>